<dbReference type="AlphaFoldDB" id="A0A6J5ZJ95"/>
<proteinExistence type="predicted"/>
<name>A0A6J5ZJ95_9ZZZZ</name>
<dbReference type="InterPro" id="IPR006311">
    <property type="entry name" value="TAT_signal"/>
</dbReference>
<dbReference type="PROSITE" id="PS51318">
    <property type="entry name" value="TAT"/>
    <property type="match status" value="1"/>
</dbReference>
<organism evidence="1">
    <name type="scientific">freshwater metagenome</name>
    <dbReference type="NCBI Taxonomy" id="449393"/>
    <lineage>
        <taxon>unclassified sequences</taxon>
        <taxon>metagenomes</taxon>
        <taxon>ecological metagenomes</taxon>
    </lineage>
</organism>
<sequence>MSSSTRRSFIRSALAAGAGATASSLIGGAASAGASPSAVAAQLPPLDLTGMPYRQDDPRWAKKLMWDRKQVVKVAREFNHFTRSEAESLLYRYKDGNTIGHEGCMLTCLAMIMRLLHPQASPVWSPSTLNRAAQDALYYSRSGLSMVTLYPDLVAEMTEGNVQLAISQDYLPGVKGWPRMYTNTAPLLRAWMSLSPAQRSNFLVMVKTGTYDDTVASHYVLLNPTAATTVNTNDAEILDPAEPLKRTGSWKLSDSAAWITQEPQIKKAWQKAGIRPTQIGGAWVFSRWAPDHSGPLTAPLVEAWAREMAPG</sequence>
<evidence type="ECO:0000313" key="1">
    <source>
        <dbReference type="EMBL" id="CAB4342684.1"/>
    </source>
</evidence>
<gene>
    <name evidence="1" type="ORF">UFOPK3547_00725</name>
</gene>
<accession>A0A6J5ZJ95</accession>
<dbReference type="EMBL" id="CAESAN010000049">
    <property type="protein sequence ID" value="CAB4342684.1"/>
    <property type="molecule type" value="Genomic_DNA"/>
</dbReference>
<protein>
    <submittedName>
        <fullName evidence="1">Unannotated protein</fullName>
    </submittedName>
</protein>
<reference evidence="1" key="1">
    <citation type="submission" date="2020-05" db="EMBL/GenBank/DDBJ databases">
        <authorList>
            <person name="Chiriac C."/>
            <person name="Salcher M."/>
            <person name="Ghai R."/>
            <person name="Kavagutti S V."/>
        </authorList>
    </citation>
    <scope>NUCLEOTIDE SEQUENCE</scope>
</reference>